<dbReference type="NCBIfam" id="TIGR04183">
    <property type="entry name" value="Por_Secre_tail"/>
    <property type="match status" value="1"/>
</dbReference>
<dbReference type="Pfam" id="PF18962">
    <property type="entry name" value="Por_Secre_tail"/>
    <property type="match status" value="1"/>
</dbReference>
<evidence type="ECO:0000313" key="2">
    <source>
        <dbReference type="EMBL" id="PHN02795.1"/>
    </source>
</evidence>
<sequence length="722" mass="77091">MKTTQLESRFLLRKATPQRSQNRMMKNYLPLLAFLFLSSFAINLSAQTTGDYRSIQDGEWNSRSTWQRFDGFDWFTPTGGQGVPKAEAGQITIQSGTSVTNTTGPALTVTTLTIESGGQLSIGSGRQFTVNDGTNENDLTINGTLSLAGTLVINGKCLIGTGGSLSGSATAQITVNGTMENQNTIDFNGLATAFLFNPGGSYDHAREGGIIPTATWDATSNCFLSGITENVPTGLNQTFGNFIWNSAGVTGDLPFGDAEMILLGNLEFRNTGTGQIAFNQEKLSVPGDLILSGGNLLLASMDVSRTFEVGANFSMSAGALAISDGSNSGILNIAGNFEHTGGTISHPVGTGANSEINFNGTALQTFTGGGIYSGPIDFNVLSGAILTFGALIDIVDLRGTSGDFTNFGTLMGHFLVDNTDGDDEGILLAEGKALINEGTVAPGNSVGTLVIVGDFISYGTLSMEIEDLFIYDQIIVTGTATINGTVAPEFIAYTPAIGNVFDLIAAPTFVTPPTPGLSITPASTVGNYNAPSGDLEITAVFPIQLLSFTGKRVDDVIELQWRTATEENNDYMAVERADHDFEFREIGRVAGVGTTTEAQDYEFIDESPLDGANYYRLRQVDIDGKVEYHPVIYVDFVAPSQSRALRAFPNPARDLIRASWASGQDEMAGLRLFNGHGQLIRSYRVNGANGTFELPLEDLAAGMYYLHLQQGSKREQLRFVKY</sequence>
<name>A0A2D0N2S1_FLAN2</name>
<protein>
    <recommendedName>
        <fullName evidence="1">Secretion system C-terminal sorting domain-containing protein</fullName>
    </recommendedName>
</protein>
<organism evidence="2 3">
    <name type="scientific">Flavilitoribacter nigricans (strain ATCC 23147 / DSM 23189 / NBRC 102662 / NCIMB 1420 / SS-2)</name>
    <name type="common">Lewinella nigricans</name>
    <dbReference type="NCBI Taxonomy" id="1122177"/>
    <lineage>
        <taxon>Bacteria</taxon>
        <taxon>Pseudomonadati</taxon>
        <taxon>Bacteroidota</taxon>
        <taxon>Saprospiria</taxon>
        <taxon>Saprospirales</taxon>
        <taxon>Lewinellaceae</taxon>
        <taxon>Flavilitoribacter</taxon>
    </lineage>
</organism>
<evidence type="ECO:0000259" key="1">
    <source>
        <dbReference type="Pfam" id="PF18962"/>
    </source>
</evidence>
<accession>A0A2D0N2S1</accession>
<dbReference type="InterPro" id="IPR011050">
    <property type="entry name" value="Pectin_lyase_fold/virulence"/>
</dbReference>
<dbReference type="Proteomes" id="UP000223913">
    <property type="component" value="Unassembled WGS sequence"/>
</dbReference>
<reference evidence="2 3" key="1">
    <citation type="submission" date="2017-10" db="EMBL/GenBank/DDBJ databases">
        <title>The draft genome sequence of Lewinella nigricans NBRC 102662.</title>
        <authorList>
            <person name="Wang K."/>
        </authorList>
    </citation>
    <scope>NUCLEOTIDE SEQUENCE [LARGE SCALE GENOMIC DNA]</scope>
    <source>
        <strain evidence="2 3">NBRC 102662</strain>
    </source>
</reference>
<dbReference type="AlphaFoldDB" id="A0A2D0N2S1"/>
<dbReference type="SUPFAM" id="SSF51126">
    <property type="entry name" value="Pectin lyase-like"/>
    <property type="match status" value="1"/>
</dbReference>
<dbReference type="InterPro" id="IPR026444">
    <property type="entry name" value="Secre_tail"/>
</dbReference>
<proteinExistence type="predicted"/>
<dbReference type="OrthoDB" id="863479at2"/>
<evidence type="ECO:0000313" key="3">
    <source>
        <dbReference type="Proteomes" id="UP000223913"/>
    </source>
</evidence>
<comment type="caution">
    <text evidence="2">The sequence shown here is derived from an EMBL/GenBank/DDBJ whole genome shotgun (WGS) entry which is preliminary data.</text>
</comment>
<gene>
    <name evidence="2" type="ORF">CRP01_29880</name>
</gene>
<keyword evidence="3" id="KW-1185">Reference proteome</keyword>
<dbReference type="EMBL" id="PDUD01000036">
    <property type="protein sequence ID" value="PHN02795.1"/>
    <property type="molecule type" value="Genomic_DNA"/>
</dbReference>
<dbReference type="RefSeq" id="WP_099153735.1">
    <property type="nucleotide sequence ID" value="NZ_PDUD01000036.1"/>
</dbReference>
<feature type="domain" description="Secretion system C-terminal sorting" evidence="1">
    <location>
        <begin position="648"/>
        <end position="715"/>
    </location>
</feature>